<protein>
    <submittedName>
        <fullName evidence="1">Uncharacterized protein</fullName>
    </submittedName>
</protein>
<comment type="caution">
    <text evidence="1">The sequence shown here is derived from an EMBL/GenBank/DDBJ whole genome shotgun (WGS) entry which is preliminary data.</text>
</comment>
<gene>
    <name evidence="1" type="ORF">HMPREF0083_03629</name>
</gene>
<dbReference type="EMBL" id="AWSJ01000217">
    <property type="protein sequence ID" value="ERI08347.1"/>
    <property type="molecule type" value="Genomic_DNA"/>
</dbReference>
<evidence type="ECO:0000313" key="1">
    <source>
        <dbReference type="EMBL" id="ERI08347.1"/>
    </source>
</evidence>
<reference evidence="1 2" key="1">
    <citation type="submission" date="2013-08" db="EMBL/GenBank/DDBJ databases">
        <authorList>
            <person name="Weinstock G."/>
            <person name="Sodergren E."/>
            <person name="Wylie T."/>
            <person name="Fulton L."/>
            <person name="Fulton R."/>
            <person name="Fronick C."/>
            <person name="O'Laughlin M."/>
            <person name="Godfrey J."/>
            <person name="Miner T."/>
            <person name="Herter B."/>
            <person name="Appelbaum E."/>
            <person name="Cordes M."/>
            <person name="Lek S."/>
            <person name="Wollam A."/>
            <person name="Pepin K.H."/>
            <person name="Palsikar V.B."/>
            <person name="Mitreva M."/>
            <person name="Wilson R.K."/>
        </authorList>
    </citation>
    <scope>NUCLEOTIDE SEQUENCE [LARGE SCALE GENOMIC DNA]</scope>
    <source>
        <strain evidence="1 2">ATCC 12856</strain>
    </source>
</reference>
<sequence length="67" mass="7465">MPILSFAGSFHQAYGMRTGHGTVVVSFLRALRKRNKHGAVPCPCLCYGIERTASSRDISYMCKNLRC</sequence>
<proteinExistence type="predicted"/>
<name>U1Y865_ANEAE</name>
<evidence type="ECO:0000313" key="2">
    <source>
        <dbReference type="Proteomes" id="UP000016511"/>
    </source>
</evidence>
<dbReference type="AlphaFoldDB" id="U1Y865"/>
<dbReference type="Proteomes" id="UP000016511">
    <property type="component" value="Unassembled WGS sequence"/>
</dbReference>
<dbReference type="HOGENOM" id="CLU_2803074_0_0_9"/>
<dbReference type="STRING" id="649747.HMPREF0083_03629"/>
<accession>U1Y865</accession>
<organism evidence="1 2">
    <name type="scientific">Aneurinibacillus aneurinilyticus ATCC 12856</name>
    <dbReference type="NCBI Taxonomy" id="649747"/>
    <lineage>
        <taxon>Bacteria</taxon>
        <taxon>Bacillati</taxon>
        <taxon>Bacillota</taxon>
        <taxon>Bacilli</taxon>
        <taxon>Bacillales</taxon>
        <taxon>Paenibacillaceae</taxon>
        <taxon>Aneurinibacillus group</taxon>
        <taxon>Aneurinibacillus</taxon>
    </lineage>
</organism>
<keyword evidence="2" id="KW-1185">Reference proteome</keyword>